<evidence type="ECO:0000259" key="2">
    <source>
        <dbReference type="Pfam" id="PF13751"/>
    </source>
</evidence>
<proteinExistence type="predicted"/>
<comment type="caution">
    <text evidence="3">The sequence shown here is derived from an EMBL/GenBank/DDBJ whole genome shotgun (WGS) entry which is preliminary data.</text>
</comment>
<dbReference type="InterPro" id="IPR047629">
    <property type="entry name" value="IS1182_transpos"/>
</dbReference>
<dbReference type="Proteomes" id="UP001189000">
    <property type="component" value="Unassembled WGS sequence"/>
</dbReference>
<dbReference type="EMBL" id="NWGY01000030">
    <property type="protein sequence ID" value="MDV3666409.1"/>
    <property type="molecule type" value="Genomic_DNA"/>
</dbReference>
<feature type="domain" description="Transposase DDE" evidence="2">
    <location>
        <begin position="360"/>
        <end position="440"/>
    </location>
</feature>
<dbReference type="NCBIfam" id="NF033551">
    <property type="entry name" value="transpos_IS1182"/>
    <property type="match status" value="1"/>
</dbReference>
<reference evidence="3" key="1">
    <citation type="submission" date="2023-02" db="EMBL/GenBank/DDBJ databases">
        <title>Elizabethkingia anophelis draft genomes.</title>
        <authorList>
            <person name="Nicholson A.C."/>
            <person name="Whitney A.M."/>
            <person name="Humrighouse B.W."/>
            <person name="Villarma A."/>
            <person name="Bell M."/>
            <person name="Mcquiston J."/>
        </authorList>
    </citation>
    <scope>NUCLEOTIDE SEQUENCE</scope>
    <source>
        <strain evidence="3">B4955</strain>
    </source>
</reference>
<dbReference type="InterPro" id="IPR008490">
    <property type="entry name" value="Transposase_InsH_N"/>
</dbReference>
<dbReference type="PANTHER" id="PTHR33408">
    <property type="entry name" value="TRANSPOSASE"/>
    <property type="match status" value="1"/>
</dbReference>
<dbReference type="RefSeq" id="WP_249062507.1">
    <property type="nucleotide sequence ID" value="NZ_JAMBNC010000037.1"/>
</dbReference>
<dbReference type="Pfam" id="PF13751">
    <property type="entry name" value="DDE_Tnp_1_6"/>
    <property type="match status" value="1"/>
</dbReference>
<feature type="domain" description="Transposase InsH N-terminal" evidence="1">
    <location>
        <begin position="21"/>
        <end position="111"/>
    </location>
</feature>
<organism evidence="3 4">
    <name type="scientific">Elizabethkingia anophelis</name>
    <dbReference type="NCBI Taxonomy" id="1117645"/>
    <lineage>
        <taxon>Bacteria</taxon>
        <taxon>Pseudomonadati</taxon>
        <taxon>Bacteroidota</taxon>
        <taxon>Flavobacteriia</taxon>
        <taxon>Flavobacteriales</taxon>
        <taxon>Weeksellaceae</taxon>
        <taxon>Elizabethkingia</taxon>
    </lineage>
</organism>
<sequence length="443" mass="51854">MNSKVVFKDYNPKQNFLFPPNLSELIENNHPVRTISAVIDGLDISNLIRNYKPGGTSVYHPKMLLKVLIYGYLCNIYSSRKLEQALKENIHFMWLSAMNRPDHNTLNRFRSERLKGEIKDIFAQLVLYLENEGLVSLQTVFTDGTKIEANANRYTFVWGKSIKNNKERIEAQLEELWNYTQQVAKEEMKDISEVVFKSMDKEKVKSVIEMIDSTLKKKKIDPKVRQKINYAKKNWPDNLEKYEKQQKILGQRNSYSKTDPDASFMRMKEDHMRNGQLKAAYNLQLSTENQFIINYTLHPNPGDTKTLLPHIENFEYLYNKRPKEIVTDAGYGSEENYILLKKRKIKAYIKYNYFDKDQKSKTITSSPSNPTLSKLRHKAHRLLNTKRGIKLRKQRCHDVEPVFAQIKHNKGFKRFFLRGQNKVEIETGLIAIAHNLRKLALAG</sequence>
<dbReference type="InterPro" id="IPR025668">
    <property type="entry name" value="Tnp_DDE_dom"/>
</dbReference>
<gene>
    <name evidence="3" type="ORF">CMU51_20375</name>
</gene>
<evidence type="ECO:0000259" key="1">
    <source>
        <dbReference type="Pfam" id="PF05598"/>
    </source>
</evidence>
<dbReference type="Pfam" id="PF05598">
    <property type="entry name" value="DUF772"/>
    <property type="match status" value="1"/>
</dbReference>
<protein>
    <submittedName>
        <fullName evidence="3">IS5/IS1182 family transposase</fullName>
    </submittedName>
</protein>
<accession>A0AAE4P5Y3</accession>
<dbReference type="PANTHER" id="PTHR33408:SF2">
    <property type="entry name" value="TRANSPOSASE DDE DOMAIN-CONTAINING PROTEIN"/>
    <property type="match status" value="1"/>
</dbReference>
<evidence type="ECO:0000313" key="3">
    <source>
        <dbReference type="EMBL" id="MDV3666409.1"/>
    </source>
</evidence>
<evidence type="ECO:0000313" key="4">
    <source>
        <dbReference type="Proteomes" id="UP001189000"/>
    </source>
</evidence>
<dbReference type="AlphaFoldDB" id="A0AAE4P5Y3"/>
<name>A0AAE4P5Y3_9FLAO</name>